<dbReference type="InterPro" id="IPR004252">
    <property type="entry name" value="Probable_transposase_24"/>
</dbReference>
<evidence type="ECO:0000256" key="1">
    <source>
        <dbReference type="ARBA" id="ARBA00023117"/>
    </source>
</evidence>
<reference evidence="6 7" key="1">
    <citation type="submission" date="2019-05" db="EMBL/GenBank/DDBJ databases">
        <title>Mikania micrantha, genome provides insights into the molecular mechanism of rapid growth.</title>
        <authorList>
            <person name="Liu B."/>
        </authorList>
    </citation>
    <scope>NUCLEOTIDE SEQUENCE [LARGE SCALE GENOMIC DNA]</scope>
    <source>
        <strain evidence="6">NLD-2019</strain>
        <tissue evidence="6">Leaf</tissue>
    </source>
</reference>
<proteinExistence type="predicted"/>
<evidence type="ECO:0000259" key="5">
    <source>
        <dbReference type="PROSITE" id="PS50014"/>
    </source>
</evidence>
<dbReference type="Pfam" id="PF00439">
    <property type="entry name" value="Bromodomain"/>
    <property type="match status" value="1"/>
</dbReference>
<gene>
    <name evidence="6" type="ORF">E3N88_27988</name>
</gene>
<dbReference type="PROSITE" id="PS50014">
    <property type="entry name" value="BROMODOMAIN_2"/>
    <property type="match status" value="1"/>
</dbReference>
<evidence type="ECO:0000256" key="4">
    <source>
        <dbReference type="SAM" id="MobiDB-lite"/>
    </source>
</evidence>
<protein>
    <recommendedName>
        <fullName evidence="5">Bromo domain-containing protein</fullName>
    </recommendedName>
</protein>
<dbReference type="PROSITE" id="PS00633">
    <property type="entry name" value="BROMODOMAIN_1"/>
    <property type="match status" value="1"/>
</dbReference>
<dbReference type="InterPro" id="IPR018359">
    <property type="entry name" value="Bromodomain_CS"/>
</dbReference>
<evidence type="ECO:0000313" key="6">
    <source>
        <dbReference type="EMBL" id="KAD4179397.1"/>
    </source>
</evidence>
<dbReference type="SUPFAM" id="SSF47370">
    <property type="entry name" value="Bromodomain"/>
    <property type="match status" value="1"/>
</dbReference>
<dbReference type="Gene3D" id="1.20.920.10">
    <property type="entry name" value="Bromodomain-like"/>
    <property type="match status" value="1"/>
</dbReference>
<feature type="domain" description="Bromo" evidence="5">
    <location>
        <begin position="391"/>
        <end position="464"/>
    </location>
</feature>
<feature type="compositionally biased region" description="Basic and acidic residues" evidence="4">
    <location>
        <begin position="788"/>
        <end position="802"/>
    </location>
</feature>
<dbReference type="OrthoDB" id="1913335at2759"/>
<organism evidence="6 7">
    <name type="scientific">Mikania micrantha</name>
    <name type="common">bitter vine</name>
    <dbReference type="NCBI Taxonomy" id="192012"/>
    <lineage>
        <taxon>Eukaryota</taxon>
        <taxon>Viridiplantae</taxon>
        <taxon>Streptophyta</taxon>
        <taxon>Embryophyta</taxon>
        <taxon>Tracheophyta</taxon>
        <taxon>Spermatophyta</taxon>
        <taxon>Magnoliopsida</taxon>
        <taxon>eudicotyledons</taxon>
        <taxon>Gunneridae</taxon>
        <taxon>Pentapetalae</taxon>
        <taxon>asterids</taxon>
        <taxon>campanulids</taxon>
        <taxon>Asterales</taxon>
        <taxon>Asteraceae</taxon>
        <taxon>Asteroideae</taxon>
        <taxon>Heliantheae alliance</taxon>
        <taxon>Eupatorieae</taxon>
        <taxon>Mikania</taxon>
    </lineage>
</organism>
<feature type="compositionally biased region" description="Basic residues" evidence="4">
    <location>
        <begin position="769"/>
        <end position="787"/>
    </location>
</feature>
<keyword evidence="3" id="KW-0175">Coiled coil</keyword>
<sequence length="982" mass="109315">MKWGGEGKSLAECVLAPNGSGWMANGRPWPTEGRAANGGTSTEGGRMSCWAKEAIRPWPFGKYIRRPEGFEHGCFSLGPRSLVKSTHVLTGFAGEVVHPIGQIQLSVVIGNETGQREVTMTFLVIRAQSAYDFILGRPGLCLIGAIASTIHSAIKFPTPCGVVTLKGLDGDTHKQSRLSYGQEKKSILTKTQVPRLKRKGVPRLKRKSVPRLKGKECIAARGEKAYQTVKGQNDCLPHDLEKKTNDKCQGQRITSNIIMKRKRTFGEQKRKTTNTIQNDVMHDEAGGPEIKMSGPSVGKSLSNERTDENATLLPIEKYPSALREMIVSVIKEMSKEAGGLANLSKSLVDNPISNGQMSQPHVNMGLEGNNQNTEYKEQELNAARTVIMKTMNLDAADPFNSPVDPIALEIPDYFDVIDTPMDFGTICKNLENGLKYMNSADVFKDVQYIWYNCIKYNKKGDHILVLMNRVKAFFMKHWMAAGLHTEQLTSIVETSLQHNMHNEEHLESPVTPVADKIQPNDRPWLSSSEQQEPEYNDANAVVAGCSILRDQKGEKDYPLVSSSSIFSNLQQKDAGSNHAAENYPMPINMLAGQSQHSSSQPESSPEQGEPTNDSTTIQKKRQGRGPTRCLKLLNTVGRIKIVTNDLGQPVGREASLLTSFLGLTARDGNLAPLIYSSWSKVPEVNKENMWQKVLTKFDIDPCSRSWVLMSLGTKWRNFKSLLKTTHYDIHLTDEERLADCDERVLPNQWSVLVSQWSSEKWQRISAKNKANRARQRFSHTSGKKSFARIREEEKAKRPDGKEPTRAELFILTRTRKNGQPVNEETAAVISKLLESETNKEQTTVNKNEPQDDAYNRVMGVDRKCSVPLLGLNATSSHPGSEIPTRAEALRMVSEKNAEVVEMKEKLASVEETCSQMAAQMSAMMSMMTNMQKASSEVNFHNDVGGTLVPVGIPYQSVPVSASHHDIPTKQVTQGFRKQHRFL</sequence>
<dbReference type="EMBL" id="SZYD01000014">
    <property type="protein sequence ID" value="KAD4179397.1"/>
    <property type="molecule type" value="Genomic_DNA"/>
</dbReference>
<dbReference type="Proteomes" id="UP000326396">
    <property type="component" value="Linkage Group LG4"/>
</dbReference>
<dbReference type="SMART" id="SM00297">
    <property type="entry name" value="BROMO"/>
    <property type="match status" value="1"/>
</dbReference>
<dbReference type="AlphaFoldDB" id="A0A5N6MZD5"/>
<feature type="coiled-coil region" evidence="3">
    <location>
        <begin position="885"/>
        <end position="919"/>
    </location>
</feature>
<dbReference type="PRINTS" id="PR00503">
    <property type="entry name" value="BROMODOMAIN"/>
</dbReference>
<dbReference type="Pfam" id="PF03004">
    <property type="entry name" value="Transposase_24"/>
    <property type="match status" value="1"/>
</dbReference>
<keyword evidence="1 2" id="KW-0103">Bromodomain</keyword>
<dbReference type="PANTHER" id="PTHR47809:SF3">
    <property type="entry name" value="CHROMATIN REMODELER BROMODOMAIN FAMILY"/>
    <property type="match status" value="1"/>
</dbReference>
<name>A0A5N6MZD5_9ASTR</name>
<feature type="region of interest" description="Disordered" evidence="4">
    <location>
        <begin position="281"/>
        <end position="305"/>
    </location>
</feature>
<feature type="region of interest" description="Disordered" evidence="4">
    <location>
        <begin position="24"/>
        <end position="44"/>
    </location>
</feature>
<feature type="compositionally biased region" description="Low complexity" evidence="4">
    <location>
        <begin position="592"/>
        <end position="610"/>
    </location>
</feature>
<feature type="region of interest" description="Disordered" evidence="4">
    <location>
        <begin position="506"/>
        <end position="536"/>
    </location>
</feature>
<dbReference type="InterPro" id="IPR001487">
    <property type="entry name" value="Bromodomain"/>
</dbReference>
<accession>A0A5N6MZD5</accession>
<feature type="region of interest" description="Disordered" evidence="4">
    <location>
        <begin position="768"/>
        <end position="802"/>
    </location>
</feature>
<evidence type="ECO:0000256" key="2">
    <source>
        <dbReference type="PROSITE-ProRule" id="PRU00035"/>
    </source>
</evidence>
<dbReference type="InterPro" id="IPR036427">
    <property type="entry name" value="Bromodomain-like_sf"/>
</dbReference>
<evidence type="ECO:0000313" key="7">
    <source>
        <dbReference type="Proteomes" id="UP000326396"/>
    </source>
</evidence>
<dbReference type="PANTHER" id="PTHR47809">
    <property type="entry name" value="DNA-BINDING BROMODOMAIN-CONTAINING PROTEIN"/>
    <property type="match status" value="1"/>
</dbReference>
<comment type="caution">
    <text evidence="6">The sequence shown here is derived from an EMBL/GenBank/DDBJ whole genome shotgun (WGS) entry which is preliminary data.</text>
</comment>
<keyword evidence="7" id="KW-1185">Reference proteome</keyword>
<evidence type="ECO:0000256" key="3">
    <source>
        <dbReference type="SAM" id="Coils"/>
    </source>
</evidence>
<feature type="region of interest" description="Disordered" evidence="4">
    <location>
        <begin position="591"/>
        <end position="624"/>
    </location>
</feature>